<reference evidence="2 3" key="1">
    <citation type="journal article" date="2022" name="Environ. Microbiol. Rep.">
        <title>Eco-phylogenetic analyses reveal divergent evolution of vitamin B12 metabolism in the marine bacterial family 'Psychromonadaceae'.</title>
        <authorList>
            <person name="Jin X."/>
            <person name="Yang Y."/>
            <person name="Cao H."/>
            <person name="Gao B."/>
            <person name="Zhao Z."/>
        </authorList>
    </citation>
    <scope>NUCLEOTIDE SEQUENCE [LARGE SCALE GENOMIC DNA]</scope>
    <source>
        <strain evidence="2 3">MKS20</strain>
    </source>
</reference>
<comment type="caution">
    <text evidence="2">The sequence shown here is derived from an EMBL/GenBank/DDBJ whole genome shotgun (WGS) entry which is preliminary data.</text>
</comment>
<gene>
    <name evidence="2" type="ORF">K6Y31_16280</name>
</gene>
<keyword evidence="1" id="KW-1133">Transmembrane helix</keyword>
<evidence type="ECO:0000256" key="1">
    <source>
        <dbReference type="SAM" id="Phobius"/>
    </source>
</evidence>
<name>A0ABS8WDH7_9GAMM</name>
<dbReference type="RefSeq" id="WP_233054001.1">
    <property type="nucleotide sequence ID" value="NZ_JAIMJA010000018.1"/>
</dbReference>
<feature type="transmembrane region" description="Helical" evidence="1">
    <location>
        <begin position="104"/>
        <end position="121"/>
    </location>
</feature>
<feature type="transmembrane region" description="Helical" evidence="1">
    <location>
        <begin position="68"/>
        <end position="84"/>
    </location>
</feature>
<evidence type="ECO:0000313" key="3">
    <source>
        <dbReference type="Proteomes" id="UP001201273"/>
    </source>
</evidence>
<organism evidence="2 3">
    <name type="scientific">Motilimonas cestriensis</name>
    <dbReference type="NCBI Taxonomy" id="2742685"/>
    <lineage>
        <taxon>Bacteria</taxon>
        <taxon>Pseudomonadati</taxon>
        <taxon>Pseudomonadota</taxon>
        <taxon>Gammaproteobacteria</taxon>
        <taxon>Alteromonadales</taxon>
        <taxon>Alteromonadales genera incertae sedis</taxon>
        <taxon>Motilimonas</taxon>
    </lineage>
</organism>
<feature type="transmembrane region" description="Helical" evidence="1">
    <location>
        <begin position="45"/>
        <end position="62"/>
    </location>
</feature>
<feature type="transmembrane region" description="Helical" evidence="1">
    <location>
        <begin position="12"/>
        <end position="33"/>
    </location>
</feature>
<protein>
    <submittedName>
        <fullName evidence="2">Uncharacterized protein</fullName>
    </submittedName>
</protein>
<keyword evidence="3" id="KW-1185">Reference proteome</keyword>
<keyword evidence="1" id="KW-0812">Transmembrane</keyword>
<evidence type="ECO:0000313" key="2">
    <source>
        <dbReference type="EMBL" id="MCE2596357.1"/>
    </source>
</evidence>
<accession>A0ABS8WDH7</accession>
<feature type="transmembrane region" description="Helical" evidence="1">
    <location>
        <begin position="127"/>
        <end position="148"/>
    </location>
</feature>
<dbReference type="Proteomes" id="UP001201273">
    <property type="component" value="Unassembled WGS sequence"/>
</dbReference>
<keyword evidence="1" id="KW-0472">Membrane</keyword>
<sequence>MIYALVLQLFPVLGIGAMYYPTGTMVLIILCLFPFYRLHKNISATIFYLTSVALCLIAINNAGGQADFYFIVTAFSAALAGWQLRQQQLDQDTPASLRRKFKQLMGLSVVLLLVTSLLHSLQLGLNMVWAVLLVAMAVGLFIFAIQCVKDK</sequence>
<dbReference type="EMBL" id="JAIMJA010000018">
    <property type="protein sequence ID" value="MCE2596357.1"/>
    <property type="molecule type" value="Genomic_DNA"/>
</dbReference>
<proteinExistence type="predicted"/>